<gene>
    <name evidence="1" type="primary">a43</name>
</gene>
<dbReference type="EMBL" id="KP967684">
    <property type="protein sequence ID" value="AKE44220.1"/>
    <property type="molecule type" value="Genomic_DNA"/>
</dbReference>
<name>A0A0F6TG54_RCMVE</name>
<reference evidence="1 2" key="1">
    <citation type="journal article" date="2015" name="Genome Announc.">
        <title>Complete Genome Sequence of Rat Cytomegalovirus Strain ALL-03 (Malaysian Strain).</title>
        <authorList>
            <person name="Balakrishnan K.N."/>
            <person name="Abdullah A.A."/>
            <person name="Camalxaman S.N."/>
            <person name="Quah Y.W."/>
            <person name="Abba Y."/>
            <person name="Hani H."/>
            <person name="Loh H.S."/>
            <person name="Kamal F.M."/>
            <person name="Zeenathul N.A."/>
            <person name="Aini I."/>
            <person name="Omar A.R."/>
            <person name="Noordin M.M."/>
            <person name="Mohd Azmi M.L."/>
        </authorList>
    </citation>
    <scope>NUCLEOTIDE SEQUENCE [LARGE SCALE GENOMIC DNA]</scope>
    <source>
        <strain evidence="1">ALL-03</strain>
    </source>
</reference>
<proteinExistence type="predicted"/>
<dbReference type="Proteomes" id="UP000105122">
    <property type="component" value="Segment"/>
</dbReference>
<sequence>MACELGYILAAGARWRLGDETLVPFGRDSFDNPFVGFKPRPRLIRSLDMKSRPRAGRALVRFADSRGRDWAPVPSAVRLCREVNEALTRVRLDRCFPGSYYQQNDEETFSSQCDKGHGTTELLQTTRVETQIPDPVILVQQFICAVSDKLTKIREDMILCADEVQYIHELVALKQRRQLQALLRRFRGRHVLLPWPAGWVFTVMDVTVSARLQKVGSAIFRDGHICCDDWVLPIGVVHDLAREPDEAEHPVILVTGDGYVYMYDDGGVSAVLYILTKHGFSDFCRRGLRERSTVGMDVGSTPVDYEKEPLKSLLACRSSLDGLIGARDGMLGEETAIFHSDDLWTFICISDLTDTGYSPSDLEVWKEESGHSRLEPVFLVKACVGGIWVTSPVLVSDAGSVYYVDPSDSRVRFLAPDLYSFLVLGVMRFRNQGCFPRGTFIDQSAHGTRAVLTTRATYCPRGQRCKKKARPTQRMRLWRWFCNTWVLMTGCCR</sequence>
<protein>
    <submittedName>
        <fullName evidence="1">A43</fullName>
    </submittedName>
</protein>
<accession>A0A0F6TG54</accession>
<organism evidence="1 2">
    <name type="scientific">Rat cytomegalovirus ALL-03</name>
    <dbReference type="NCBI Taxonomy" id="1640278"/>
    <lineage>
        <taxon>Viruses</taxon>
        <taxon>Duplodnaviria</taxon>
        <taxon>Heunggongvirae</taxon>
        <taxon>Peploviricota</taxon>
        <taxon>Herviviricetes</taxon>
        <taxon>Herpesvirales</taxon>
        <taxon>Orthoherpesviridae</taxon>
        <taxon>Betaherpesvirinae</taxon>
        <taxon>Muromegalovirus</taxon>
        <taxon>Muromegalovirus muridbeta8</taxon>
        <taxon>Rat cytomegalovirus (isolate England)</taxon>
    </lineage>
</organism>
<dbReference type="InterPro" id="IPR003360">
    <property type="entry name" value="US22-like"/>
</dbReference>
<dbReference type="Pfam" id="PF02393">
    <property type="entry name" value="US22"/>
    <property type="match status" value="1"/>
</dbReference>
<evidence type="ECO:0000313" key="1">
    <source>
        <dbReference type="EMBL" id="AKE44220.1"/>
    </source>
</evidence>
<evidence type="ECO:0000313" key="2">
    <source>
        <dbReference type="Proteomes" id="UP000105122"/>
    </source>
</evidence>